<evidence type="ECO:0000256" key="1">
    <source>
        <dbReference type="ARBA" id="ARBA00023015"/>
    </source>
</evidence>
<feature type="transmembrane region" description="Helical" evidence="4">
    <location>
        <begin position="6"/>
        <end position="31"/>
    </location>
</feature>
<dbReference type="CDD" id="cd07377">
    <property type="entry name" value="WHTH_GntR"/>
    <property type="match status" value="1"/>
</dbReference>
<dbReference type="InterPro" id="IPR011711">
    <property type="entry name" value="GntR_C"/>
</dbReference>
<dbReference type="Proteomes" id="UP000295507">
    <property type="component" value="Unassembled WGS sequence"/>
</dbReference>
<accession>A0A4R3S077</accession>
<dbReference type="SMART" id="SM00895">
    <property type="entry name" value="FCD"/>
    <property type="match status" value="1"/>
</dbReference>
<keyword evidence="2" id="KW-0238">DNA-binding</keyword>
<evidence type="ECO:0000256" key="3">
    <source>
        <dbReference type="ARBA" id="ARBA00023163"/>
    </source>
</evidence>
<dbReference type="InterPro" id="IPR008920">
    <property type="entry name" value="TF_FadR/GntR_C"/>
</dbReference>
<dbReference type="PANTHER" id="PTHR43537">
    <property type="entry name" value="TRANSCRIPTIONAL REGULATOR, GNTR FAMILY"/>
    <property type="match status" value="1"/>
</dbReference>
<evidence type="ECO:0000256" key="4">
    <source>
        <dbReference type="SAM" id="Phobius"/>
    </source>
</evidence>
<gene>
    <name evidence="6" type="ORF">EV129_101311</name>
</gene>
<dbReference type="SUPFAM" id="SSF46785">
    <property type="entry name" value="Winged helix' DNA-binding domain"/>
    <property type="match status" value="1"/>
</dbReference>
<dbReference type="EMBL" id="SMBK01000001">
    <property type="protein sequence ID" value="TCU41024.1"/>
    <property type="molecule type" value="Genomic_DNA"/>
</dbReference>
<feature type="domain" description="HTH gntR-type" evidence="5">
    <location>
        <begin position="54"/>
        <end position="121"/>
    </location>
</feature>
<dbReference type="Pfam" id="PF07729">
    <property type="entry name" value="FCD"/>
    <property type="match status" value="1"/>
</dbReference>
<dbReference type="Gene3D" id="1.10.10.10">
    <property type="entry name" value="Winged helix-like DNA-binding domain superfamily/Winged helix DNA-binding domain"/>
    <property type="match status" value="1"/>
</dbReference>
<dbReference type="GO" id="GO:0003677">
    <property type="term" value="F:DNA binding"/>
    <property type="evidence" value="ECO:0007669"/>
    <property type="project" value="UniProtKB-KW"/>
</dbReference>
<keyword evidence="4" id="KW-0472">Membrane</keyword>
<sequence length="276" mass="31194">MVGVFIVIDFFFLYTIYLYCVHNLAIAYGGLPNPADRTTMRVENTDMNLPASRTPTADLLYERIETMIAEGQVKDGERLDEMRLARDFGVSRTPLREALRLLSATGLVELVPNRGAFVRQPNFTRLVEMFEVMAEVEAWCARLAASRITKAQLLLLRQAASACEAALQAQDYKRYYVENAAFHTMIYEASGNGFLAEEAVNLHRRLKPFRQAQLAFGDRLSQSMSEHREILLALEAGDARRADTVMRDHIRVQGSIYEEYRQSMNGARDGAGRQAS</sequence>
<dbReference type="PROSITE" id="PS50949">
    <property type="entry name" value="HTH_GNTR"/>
    <property type="match status" value="1"/>
</dbReference>
<dbReference type="PRINTS" id="PR00035">
    <property type="entry name" value="HTHGNTR"/>
</dbReference>
<keyword evidence="3" id="KW-0804">Transcription</keyword>
<comment type="caution">
    <text evidence="6">The sequence shown here is derived from an EMBL/GenBank/DDBJ whole genome shotgun (WGS) entry which is preliminary data.</text>
</comment>
<dbReference type="SMART" id="SM00345">
    <property type="entry name" value="HTH_GNTR"/>
    <property type="match status" value="1"/>
</dbReference>
<dbReference type="InterPro" id="IPR000524">
    <property type="entry name" value="Tscrpt_reg_HTH_GntR"/>
</dbReference>
<dbReference type="AlphaFoldDB" id="A0A4R3S077"/>
<name>A0A4R3S077_9HYPH</name>
<evidence type="ECO:0000256" key="2">
    <source>
        <dbReference type="ARBA" id="ARBA00023125"/>
    </source>
</evidence>
<keyword evidence="1" id="KW-0805">Transcription regulation</keyword>
<dbReference type="SUPFAM" id="SSF48008">
    <property type="entry name" value="GntR ligand-binding domain-like"/>
    <property type="match status" value="1"/>
</dbReference>
<dbReference type="PANTHER" id="PTHR43537:SF49">
    <property type="entry name" value="TRANSCRIPTIONAL REGULATORY PROTEIN"/>
    <property type="match status" value="1"/>
</dbReference>
<evidence type="ECO:0000259" key="5">
    <source>
        <dbReference type="PROSITE" id="PS50949"/>
    </source>
</evidence>
<evidence type="ECO:0000313" key="6">
    <source>
        <dbReference type="EMBL" id="TCU41024.1"/>
    </source>
</evidence>
<dbReference type="Pfam" id="PF00392">
    <property type="entry name" value="GntR"/>
    <property type="match status" value="1"/>
</dbReference>
<dbReference type="GO" id="GO:0003700">
    <property type="term" value="F:DNA-binding transcription factor activity"/>
    <property type="evidence" value="ECO:0007669"/>
    <property type="project" value="InterPro"/>
</dbReference>
<dbReference type="InterPro" id="IPR036388">
    <property type="entry name" value="WH-like_DNA-bd_sf"/>
</dbReference>
<reference evidence="6 7" key="1">
    <citation type="submission" date="2019-03" db="EMBL/GenBank/DDBJ databases">
        <title>Genomic Encyclopedia of Type Strains, Phase IV (KMG-V): Genome sequencing to study the core and pangenomes of soil and plant-associated prokaryotes.</title>
        <authorList>
            <person name="Whitman W."/>
        </authorList>
    </citation>
    <scope>NUCLEOTIDE SEQUENCE [LARGE SCALE GENOMIC DNA]</scope>
    <source>
        <strain evidence="6 7">IE4868</strain>
    </source>
</reference>
<dbReference type="Gene3D" id="1.20.120.530">
    <property type="entry name" value="GntR ligand-binding domain-like"/>
    <property type="match status" value="1"/>
</dbReference>
<dbReference type="InterPro" id="IPR036390">
    <property type="entry name" value="WH_DNA-bd_sf"/>
</dbReference>
<evidence type="ECO:0000313" key="7">
    <source>
        <dbReference type="Proteomes" id="UP000295507"/>
    </source>
</evidence>
<keyword evidence="4" id="KW-0812">Transmembrane</keyword>
<proteinExistence type="predicted"/>
<organism evidence="6 7">
    <name type="scientific">Rhizobium azibense</name>
    <dbReference type="NCBI Taxonomy" id="1136135"/>
    <lineage>
        <taxon>Bacteria</taxon>
        <taxon>Pseudomonadati</taxon>
        <taxon>Pseudomonadota</taxon>
        <taxon>Alphaproteobacteria</taxon>
        <taxon>Hyphomicrobiales</taxon>
        <taxon>Rhizobiaceae</taxon>
        <taxon>Rhizobium/Agrobacterium group</taxon>
        <taxon>Rhizobium</taxon>
    </lineage>
</organism>
<protein>
    <submittedName>
        <fullName evidence="6">GntR family transcriptional regulator</fullName>
    </submittedName>
</protein>
<keyword evidence="4" id="KW-1133">Transmembrane helix</keyword>